<evidence type="ECO:0000313" key="4">
    <source>
        <dbReference type="EMBL" id="SSX31432.1"/>
    </source>
</evidence>
<evidence type="ECO:0000256" key="1">
    <source>
        <dbReference type="ARBA" id="ARBA00004123"/>
    </source>
</evidence>
<sequence>MVRTYKRKTERAKIDEEANNNAIKDVKETKIPIRQAASKHGIHVNTLRYRLNKIRSLENTSSEQNIINNPQKHIFTVEQAESLASYILKCSKLHFGLTLKQTRRLAFKYAQKLELKIPPSWNKNKHAEIDWLYNFRKRHPSMSLRKPENTSAARSYGFSKHAVNEFYDLLGSVLEQKRFSPTRIFNIDETGISTVMSMPKILANKNQRQVGQFVSAERETFLKGAPLGSLSNKSGWMTGDLFVKVLQHIQSHTNSSKDHPILLLMDNHESHISVNAIEFCRSNGITCLSFTPHTSHNLQPLDVSVYGPFKAKLKTAFSDWHTYNVGKTLTIYNVLELSKLAFYPSFTASNIISGFQKPGISPFNRLAFNDEDFD</sequence>
<organism evidence="4">
    <name type="scientific">Culicoides sonorensis</name>
    <name type="common">Biting midge</name>
    <dbReference type="NCBI Taxonomy" id="179676"/>
    <lineage>
        <taxon>Eukaryota</taxon>
        <taxon>Metazoa</taxon>
        <taxon>Ecdysozoa</taxon>
        <taxon>Arthropoda</taxon>
        <taxon>Hexapoda</taxon>
        <taxon>Insecta</taxon>
        <taxon>Pterygota</taxon>
        <taxon>Neoptera</taxon>
        <taxon>Endopterygota</taxon>
        <taxon>Diptera</taxon>
        <taxon>Nematocera</taxon>
        <taxon>Chironomoidea</taxon>
        <taxon>Ceratopogonidae</taxon>
        <taxon>Ceratopogoninae</taxon>
        <taxon>Culicoides</taxon>
        <taxon>Monoculicoides</taxon>
    </lineage>
</organism>
<evidence type="ECO:0000259" key="3">
    <source>
        <dbReference type="PROSITE" id="PS51253"/>
    </source>
</evidence>
<gene>
    <name evidence="4" type="primary">CSON003630</name>
</gene>
<accession>A0A336MLY5</accession>
<dbReference type="EMBL" id="UFQT01001690">
    <property type="protein sequence ID" value="SSX31432.1"/>
    <property type="molecule type" value="Genomic_DNA"/>
</dbReference>
<dbReference type="GO" id="GO:0003677">
    <property type="term" value="F:DNA binding"/>
    <property type="evidence" value="ECO:0007669"/>
    <property type="project" value="UniProtKB-KW"/>
</dbReference>
<dbReference type="InterPro" id="IPR009057">
    <property type="entry name" value="Homeodomain-like_sf"/>
</dbReference>
<feature type="domain" description="HTH CENPB-type" evidence="3">
    <location>
        <begin position="67"/>
        <end position="145"/>
    </location>
</feature>
<name>A0A336MLY5_CULSO</name>
<dbReference type="Gene3D" id="1.10.10.60">
    <property type="entry name" value="Homeodomain-like"/>
    <property type="match status" value="1"/>
</dbReference>
<dbReference type="GO" id="GO:0005634">
    <property type="term" value="C:nucleus"/>
    <property type="evidence" value="ECO:0007669"/>
    <property type="project" value="UniProtKB-SubCell"/>
</dbReference>
<reference evidence="4" key="1">
    <citation type="submission" date="2018-07" db="EMBL/GenBank/DDBJ databases">
        <authorList>
            <person name="Quirk P.G."/>
            <person name="Krulwich T.A."/>
        </authorList>
    </citation>
    <scope>NUCLEOTIDE SEQUENCE</scope>
</reference>
<comment type="subcellular location">
    <subcellularLocation>
        <location evidence="1">Nucleus</location>
    </subcellularLocation>
</comment>
<dbReference type="InterPro" id="IPR050863">
    <property type="entry name" value="CenT-Element_Derived"/>
</dbReference>
<dbReference type="AlphaFoldDB" id="A0A336MLY5"/>
<dbReference type="SUPFAM" id="SSF46689">
    <property type="entry name" value="Homeodomain-like"/>
    <property type="match status" value="1"/>
</dbReference>
<dbReference type="Gene3D" id="3.30.420.10">
    <property type="entry name" value="Ribonuclease H-like superfamily/Ribonuclease H"/>
    <property type="match status" value="1"/>
</dbReference>
<dbReference type="Pfam" id="PF03184">
    <property type="entry name" value="DDE_1"/>
    <property type="match status" value="1"/>
</dbReference>
<keyword evidence="2" id="KW-0238">DNA-binding</keyword>
<dbReference type="InterPro" id="IPR004875">
    <property type="entry name" value="DDE_SF_endonuclease_dom"/>
</dbReference>
<dbReference type="PANTHER" id="PTHR19303">
    <property type="entry name" value="TRANSPOSON"/>
    <property type="match status" value="1"/>
</dbReference>
<dbReference type="PROSITE" id="PS51253">
    <property type="entry name" value="HTH_CENPB"/>
    <property type="match status" value="1"/>
</dbReference>
<evidence type="ECO:0000256" key="2">
    <source>
        <dbReference type="ARBA" id="ARBA00023125"/>
    </source>
</evidence>
<dbReference type="InterPro" id="IPR036397">
    <property type="entry name" value="RNaseH_sf"/>
</dbReference>
<dbReference type="InterPro" id="IPR006600">
    <property type="entry name" value="HTH_CenpB_DNA-bd_dom"/>
</dbReference>
<protein>
    <submittedName>
        <fullName evidence="4">CSON003630 protein</fullName>
    </submittedName>
</protein>
<proteinExistence type="predicted"/>
<dbReference type="VEuPathDB" id="VectorBase:CSON003630"/>
<dbReference type="OMA" id="FTENATM"/>
<dbReference type="PANTHER" id="PTHR19303:SF74">
    <property type="entry name" value="POGO TRANSPOSABLE ELEMENT WITH KRAB DOMAIN"/>
    <property type="match status" value="1"/>
</dbReference>